<dbReference type="EMBL" id="NKXS01007281">
    <property type="protein sequence ID" value="PIM99915.1"/>
    <property type="molecule type" value="Genomic_DNA"/>
</dbReference>
<feature type="signal peptide" evidence="3">
    <location>
        <begin position="1"/>
        <end position="30"/>
    </location>
</feature>
<dbReference type="CDD" id="cd01959">
    <property type="entry name" value="nsLTP2"/>
    <property type="match status" value="1"/>
</dbReference>
<evidence type="ECO:0000259" key="4">
    <source>
        <dbReference type="SMART" id="SM00499"/>
    </source>
</evidence>
<evidence type="ECO:0000313" key="6">
    <source>
        <dbReference type="Proteomes" id="UP000231279"/>
    </source>
</evidence>
<dbReference type="InterPro" id="IPR036312">
    <property type="entry name" value="Bifun_inhib/LTP/seed_sf"/>
</dbReference>
<feature type="chain" id="PRO_5013863232" description="Bifunctional inhibitor/plant lipid transfer protein/seed storage helical domain-containing protein" evidence="3">
    <location>
        <begin position="31"/>
        <end position="98"/>
    </location>
</feature>
<name>A0A2G9G3M3_9LAMI</name>
<dbReference type="STRING" id="429701.A0A2G9G3M3"/>
<evidence type="ECO:0000256" key="2">
    <source>
        <dbReference type="ARBA" id="ARBA00023121"/>
    </source>
</evidence>
<proteinExistence type="predicted"/>
<dbReference type="SMART" id="SM00499">
    <property type="entry name" value="AAI"/>
    <property type="match status" value="1"/>
</dbReference>
<evidence type="ECO:0000256" key="3">
    <source>
        <dbReference type="SAM" id="SignalP"/>
    </source>
</evidence>
<keyword evidence="3" id="KW-0732">Signal</keyword>
<dbReference type="InterPro" id="IPR016140">
    <property type="entry name" value="Bifunc_inhib/LTP/seed_store"/>
</dbReference>
<keyword evidence="2" id="KW-0446">Lipid-binding</keyword>
<dbReference type="Proteomes" id="UP000231279">
    <property type="component" value="Unassembled WGS sequence"/>
</dbReference>
<dbReference type="GO" id="GO:0008289">
    <property type="term" value="F:lipid binding"/>
    <property type="evidence" value="ECO:0007669"/>
    <property type="project" value="UniProtKB-KW"/>
</dbReference>
<dbReference type="PANTHER" id="PTHR33214">
    <property type="entry name" value="BIFUNCTIONAL INHIBITOR/LIPID-TRANSFER PROTEIN/SEED STORAGE 2S ALBUMIN SUPERFAMILY PROTEIN"/>
    <property type="match status" value="1"/>
</dbReference>
<keyword evidence="6" id="KW-1185">Reference proteome</keyword>
<evidence type="ECO:0000256" key="1">
    <source>
        <dbReference type="ARBA" id="ARBA00022448"/>
    </source>
</evidence>
<keyword evidence="1" id="KW-0813">Transport</keyword>
<dbReference type="Pfam" id="PF00234">
    <property type="entry name" value="Tryp_alpha_amyl"/>
    <property type="match status" value="1"/>
</dbReference>
<dbReference type="PANTHER" id="PTHR33214:SF44">
    <property type="entry name" value="NON-SPECIFIC LIPID TRANSFER PROTEIN GPI-ANCHORED 33"/>
    <property type="match status" value="1"/>
</dbReference>
<dbReference type="InterPro" id="IPR033872">
    <property type="entry name" value="nsLTP2"/>
</dbReference>
<feature type="domain" description="Bifunctional inhibitor/plant lipid transfer protein/seed storage helical" evidence="4">
    <location>
        <begin position="33"/>
        <end position="98"/>
    </location>
</feature>
<dbReference type="AlphaFoldDB" id="A0A2G9G3M3"/>
<evidence type="ECO:0000313" key="5">
    <source>
        <dbReference type="EMBL" id="PIM99915.1"/>
    </source>
</evidence>
<dbReference type="Gene3D" id="1.10.110.10">
    <property type="entry name" value="Plant lipid-transfer and hydrophobic proteins"/>
    <property type="match status" value="1"/>
</dbReference>
<protein>
    <recommendedName>
        <fullName evidence="4">Bifunctional inhibitor/plant lipid transfer protein/seed storage helical domain-containing protein</fullName>
    </recommendedName>
</protein>
<dbReference type="SUPFAM" id="SSF47699">
    <property type="entry name" value="Bifunctional inhibitor/lipid-transfer protein/seed storage 2S albumin"/>
    <property type="match status" value="1"/>
</dbReference>
<accession>A0A2G9G3M3</accession>
<dbReference type="GO" id="GO:0006869">
    <property type="term" value="P:lipid transport"/>
    <property type="evidence" value="ECO:0007669"/>
    <property type="project" value="InterPro"/>
</dbReference>
<comment type="caution">
    <text evidence="5">The sequence shown here is derived from an EMBL/GenBank/DDBJ whole genome shotgun (WGS) entry which is preliminary data.</text>
</comment>
<reference evidence="6" key="1">
    <citation type="journal article" date="2018" name="Gigascience">
        <title>Genome assembly of the Pink Ipe (Handroanthus impetiginosus, Bignoniaceae), a highly valued, ecologically keystone Neotropical timber forest tree.</title>
        <authorList>
            <person name="Silva-Junior O.B."/>
            <person name="Grattapaglia D."/>
            <person name="Novaes E."/>
            <person name="Collevatti R.G."/>
        </authorList>
    </citation>
    <scope>NUCLEOTIDE SEQUENCE [LARGE SCALE GENOMIC DNA]</scope>
    <source>
        <strain evidence="6">cv. UFG-1</strain>
    </source>
</reference>
<sequence>MKKKASSSIGVWCLVAAVVVLLVEARIAAAVNCSPLELSPCVGAVTGSQPPSGACCNKLREQRPCLCGYLRDPNLRQYVNSPGARRVASACGVPTPTC</sequence>
<dbReference type="OrthoDB" id="665742at2759"/>
<gene>
    <name evidence="5" type="ORF">CDL12_27585</name>
</gene>
<organism evidence="5 6">
    <name type="scientific">Handroanthus impetiginosus</name>
    <dbReference type="NCBI Taxonomy" id="429701"/>
    <lineage>
        <taxon>Eukaryota</taxon>
        <taxon>Viridiplantae</taxon>
        <taxon>Streptophyta</taxon>
        <taxon>Embryophyta</taxon>
        <taxon>Tracheophyta</taxon>
        <taxon>Spermatophyta</taxon>
        <taxon>Magnoliopsida</taxon>
        <taxon>eudicotyledons</taxon>
        <taxon>Gunneridae</taxon>
        <taxon>Pentapetalae</taxon>
        <taxon>asterids</taxon>
        <taxon>lamiids</taxon>
        <taxon>Lamiales</taxon>
        <taxon>Bignoniaceae</taxon>
        <taxon>Crescentiina</taxon>
        <taxon>Tabebuia alliance</taxon>
        <taxon>Handroanthus</taxon>
    </lineage>
</organism>